<gene>
    <name evidence="2" type="ORF">AArc1_1272</name>
</gene>
<dbReference type="EMBL" id="CP024047">
    <property type="protein sequence ID" value="AXR77611.1"/>
    <property type="molecule type" value="Genomic_DNA"/>
</dbReference>
<dbReference type="RefSeq" id="WP_117363767.1">
    <property type="nucleotide sequence ID" value="NZ_CP024047.1"/>
</dbReference>
<keyword evidence="1" id="KW-0175">Coiled coil</keyword>
<sequence>MDPGLRPGKHHQRRTSDRLERLEERLEATDRRVRLLQNTLCGVARNADISIGCACTRCERSYLLITDGMLVCPQCGYRQSM</sequence>
<name>A0A346PDL6_9EURY</name>
<proteinExistence type="predicted"/>
<dbReference type="KEGG" id="nan:AArc1_1272"/>
<evidence type="ECO:0000313" key="3">
    <source>
        <dbReference type="Proteomes" id="UP000258707"/>
    </source>
</evidence>
<evidence type="ECO:0000313" key="2">
    <source>
        <dbReference type="EMBL" id="AXR77611.1"/>
    </source>
</evidence>
<protein>
    <submittedName>
        <fullName evidence="2">Uncharacterized protein</fullName>
    </submittedName>
</protein>
<organism evidence="2 3">
    <name type="scientific">Natrarchaeobaculum sulfurireducens</name>
    <dbReference type="NCBI Taxonomy" id="2044521"/>
    <lineage>
        <taxon>Archaea</taxon>
        <taxon>Methanobacteriati</taxon>
        <taxon>Methanobacteriota</taxon>
        <taxon>Stenosarchaea group</taxon>
        <taxon>Halobacteria</taxon>
        <taxon>Halobacteriales</taxon>
        <taxon>Natrialbaceae</taxon>
        <taxon>Natrarchaeobaculum</taxon>
    </lineage>
</organism>
<accession>A0A346PDL6</accession>
<dbReference type="Proteomes" id="UP000258707">
    <property type="component" value="Chromosome"/>
</dbReference>
<feature type="coiled-coil region" evidence="1">
    <location>
        <begin position="12"/>
        <end position="39"/>
    </location>
</feature>
<dbReference type="AlphaFoldDB" id="A0A346PDL6"/>
<reference evidence="3" key="1">
    <citation type="submission" date="2017-10" db="EMBL/GenBank/DDBJ databases">
        <title>Phenotypic and genomic properties of facultatively anaerobic sulfur-reducing natronoarchaea from hypersaline soda lakes.</title>
        <authorList>
            <person name="Sorokin D.Y."/>
            <person name="Kublanov I.V."/>
            <person name="Roman P."/>
            <person name="Sinninghe Damste J.S."/>
            <person name="Golyshin P.N."/>
            <person name="Rojo D."/>
            <person name="Ciordia S."/>
            <person name="Mena Md.C."/>
            <person name="Ferrer M."/>
            <person name="Messina E."/>
            <person name="Smedile F."/>
            <person name="La Spada G."/>
            <person name="La Cono V."/>
            <person name="Yakimov M.M."/>
        </authorList>
    </citation>
    <scope>NUCLEOTIDE SEQUENCE [LARGE SCALE GENOMIC DNA]</scope>
    <source>
        <strain evidence="3">AArc1</strain>
    </source>
</reference>
<evidence type="ECO:0000256" key="1">
    <source>
        <dbReference type="SAM" id="Coils"/>
    </source>
</evidence>
<dbReference type="GeneID" id="37638080"/>